<dbReference type="PROSITE" id="PS51257">
    <property type="entry name" value="PROKAR_LIPOPROTEIN"/>
    <property type="match status" value="1"/>
</dbReference>
<gene>
    <name evidence="1" type="ORF">CA13_54770</name>
</gene>
<dbReference type="Gene3D" id="3.40.50.10610">
    <property type="entry name" value="ABC-type transport auxiliary lipoprotein component"/>
    <property type="match status" value="1"/>
</dbReference>
<accession>A0A5C5ZBR5</accession>
<dbReference type="EMBL" id="SJPJ01000001">
    <property type="protein sequence ID" value="TWT84003.1"/>
    <property type="molecule type" value="Genomic_DNA"/>
</dbReference>
<dbReference type="Proteomes" id="UP000315010">
    <property type="component" value="Unassembled WGS sequence"/>
</dbReference>
<evidence type="ECO:0000313" key="1">
    <source>
        <dbReference type="EMBL" id="TWT84003.1"/>
    </source>
</evidence>
<organism evidence="1 2">
    <name type="scientific">Novipirellula herctigrandis</name>
    <dbReference type="NCBI Taxonomy" id="2527986"/>
    <lineage>
        <taxon>Bacteria</taxon>
        <taxon>Pseudomonadati</taxon>
        <taxon>Planctomycetota</taxon>
        <taxon>Planctomycetia</taxon>
        <taxon>Pirellulales</taxon>
        <taxon>Pirellulaceae</taxon>
        <taxon>Novipirellula</taxon>
    </lineage>
</organism>
<reference evidence="1 2" key="1">
    <citation type="submission" date="2019-02" db="EMBL/GenBank/DDBJ databases">
        <title>Deep-cultivation of Planctomycetes and their phenomic and genomic characterization uncovers novel biology.</title>
        <authorList>
            <person name="Wiegand S."/>
            <person name="Jogler M."/>
            <person name="Boedeker C."/>
            <person name="Pinto D."/>
            <person name="Vollmers J."/>
            <person name="Rivas-Marin E."/>
            <person name="Kohn T."/>
            <person name="Peeters S.H."/>
            <person name="Heuer A."/>
            <person name="Rast P."/>
            <person name="Oberbeckmann S."/>
            <person name="Bunk B."/>
            <person name="Jeske O."/>
            <person name="Meyerdierks A."/>
            <person name="Storesund J.E."/>
            <person name="Kallscheuer N."/>
            <person name="Luecker S."/>
            <person name="Lage O.M."/>
            <person name="Pohl T."/>
            <person name="Merkel B.J."/>
            <person name="Hornburger P."/>
            <person name="Mueller R.-W."/>
            <person name="Bruemmer F."/>
            <person name="Labrenz M."/>
            <person name="Spormann A.M."/>
            <person name="Op Den Camp H."/>
            <person name="Overmann J."/>
            <person name="Amann R."/>
            <person name="Jetten M.S.M."/>
            <person name="Mascher T."/>
            <person name="Medema M.H."/>
            <person name="Devos D.P."/>
            <person name="Kaster A.-K."/>
            <person name="Ovreas L."/>
            <person name="Rohde M."/>
            <person name="Galperin M.Y."/>
            <person name="Jogler C."/>
        </authorList>
    </citation>
    <scope>NUCLEOTIDE SEQUENCE [LARGE SCALE GENOMIC DNA]</scope>
    <source>
        <strain evidence="1 2">CA13</strain>
    </source>
</reference>
<evidence type="ECO:0000313" key="2">
    <source>
        <dbReference type="Proteomes" id="UP000315010"/>
    </source>
</evidence>
<keyword evidence="2" id="KW-1185">Reference proteome</keyword>
<dbReference type="AlphaFoldDB" id="A0A5C5ZBR5"/>
<name>A0A5C5ZBR5_9BACT</name>
<dbReference type="OrthoDB" id="241736at2"/>
<comment type="caution">
    <text evidence="1">The sequence shown here is derived from an EMBL/GenBank/DDBJ whole genome shotgun (WGS) entry which is preliminary data.</text>
</comment>
<dbReference type="RefSeq" id="WP_146401502.1">
    <property type="nucleotide sequence ID" value="NZ_SJPJ01000001.1"/>
</dbReference>
<sequence length="379" mass="42128">MKLHQSLAHLFFATVTLLATGCSLVPDTRHRESLHNPFPQLKRVAVLPFFNQSNEPTLDTEMVAEGYYAALQGIPGFEVLPIGVTKAQWMQYSSTYGEPTTGEDFQRLAKQLGVEALIVGSVTDYQPYYPPRMAMTVHWYAANEGFHPIPAGYGLPWGTENEKHIPRRITREAEFELARSQMATQTPLASSDGQEIAERKLHRVSAESPIPQANEVRGDGSFDLTTPDGVYPPMATDEIASIEIAGNGMPANGDPATTEAWFGLSADSVPEAPLPDDWPDPTDLIPDPPAPVRPVPLVSRDPVLSHTRIYRGDDSYFTDRLSDYVELGDDARPGGWQGYLKRSEDFVRFCCHLHITEMLESRGGSEQSDLILRWPLSRY</sequence>
<proteinExistence type="predicted"/>
<protein>
    <submittedName>
        <fullName evidence="1">Uncharacterized protein</fullName>
    </submittedName>
</protein>